<evidence type="ECO:0000313" key="11">
    <source>
        <dbReference type="Proteomes" id="UP000759131"/>
    </source>
</evidence>
<keyword evidence="1" id="KW-0479">Metal-binding</keyword>
<dbReference type="SUPFAM" id="SSF48508">
    <property type="entry name" value="Nuclear receptor ligand-binding domain"/>
    <property type="match status" value="1"/>
</dbReference>
<feature type="domain" description="Nuclear receptor" evidence="9">
    <location>
        <begin position="1"/>
        <end position="66"/>
    </location>
</feature>
<keyword evidence="11" id="KW-1185">Reference proteome</keyword>
<dbReference type="InterPro" id="IPR001628">
    <property type="entry name" value="Znf_hrmn_rcpt"/>
</dbReference>
<evidence type="ECO:0000256" key="1">
    <source>
        <dbReference type="ARBA" id="ARBA00022723"/>
    </source>
</evidence>
<evidence type="ECO:0000256" key="3">
    <source>
        <dbReference type="ARBA" id="ARBA00022833"/>
    </source>
</evidence>
<dbReference type="GO" id="GO:0000122">
    <property type="term" value="P:negative regulation of transcription by RNA polymerase II"/>
    <property type="evidence" value="ECO:0007669"/>
    <property type="project" value="TreeGrafter"/>
</dbReference>
<dbReference type="PANTHER" id="PTHR24082:SF283">
    <property type="entry name" value="NUCLEAR HORMONE RECEPTOR HR96"/>
    <property type="match status" value="1"/>
</dbReference>
<dbReference type="Gene3D" id="3.30.50.10">
    <property type="entry name" value="Erythroid Transcription Factor GATA-1, subunit A"/>
    <property type="match status" value="1"/>
</dbReference>
<dbReference type="EMBL" id="CAJPIZ010000011">
    <property type="protein sequence ID" value="CAG2100009.1"/>
    <property type="molecule type" value="Genomic_DNA"/>
</dbReference>
<dbReference type="EMBL" id="OC854586">
    <property type="protein sequence ID" value="CAD7619579.1"/>
    <property type="molecule type" value="Genomic_DNA"/>
</dbReference>
<keyword evidence="5" id="KW-0238">DNA-binding</keyword>
<keyword evidence="2" id="KW-0863">Zinc-finger</keyword>
<keyword evidence="4" id="KW-0805">Transcription regulation</keyword>
<dbReference type="SUPFAM" id="SSF57716">
    <property type="entry name" value="Glucocorticoid receptor-like (DNA-binding domain)"/>
    <property type="match status" value="1"/>
</dbReference>
<organism evidence="10">
    <name type="scientific">Medioppia subpectinata</name>
    <dbReference type="NCBI Taxonomy" id="1979941"/>
    <lineage>
        <taxon>Eukaryota</taxon>
        <taxon>Metazoa</taxon>
        <taxon>Ecdysozoa</taxon>
        <taxon>Arthropoda</taxon>
        <taxon>Chelicerata</taxon>
        <taxon>Arachnida</taxon>
        <taxon>Acari</taxon>
        <taxon>Acariformes</taxon>
        <taxon>Sarcoptiformes</taxon>
        <taxon>Oribatida</taxon>
        <taxon>Brachypylina</taxon>
        <taxon>Oppioidea</taxon>
        <taxon>Oppiidae</taxon>
        <taxon>Medioppia</taxon>
    </lineage>
</organism>
<reference evidence="10" key="1">
    <citation type="submission" date="2020-11" db="EMBL/GenBank/DDBJ databases">
        <authorList>
            <person name="Tran Van P."/>
        </authorList>
    </citation>
    <scope>NUCLEOTIDE SEQUENCE</scope>
</reference>
<keyword evidence="7" id="KW-0675">Receptor</keyword>
<evidence type="ECO:0000256" key="8">
    <source>
        <dbReference type="ARBA" id="ARBA00023242"/>
    </source>
</evidence>
<evidence type="ECO:0000256" key="7">
    <source>
        <dbReference type="ARBA" id="ARBA00023170"/>
    </source>
</evidence>
<dbReference type="InterPro" id="IPR035500">
    <property type="entry name" value="NHR-like_dom_sf"/>
</dbReference>
<dbReference type="PRINTS" id="PR00047">
    <property type="entry name" value="STROIDFINGER"/>
</dbReference>
<keyword evidence="8" id="KW-0539">Nucleus</keyword>
<evidence type="ECO:0000313" key="10">
    <source>
        <dbReference type="EMBL" id="CAD7619579.1"/>
    </source>
</evidence>
<dbReference type="AlphaFoldDB" id="A0A7R9PTD1"/>
<proteinExistence type="predicted"/>
<keyword evidence="3" id="KW-0862">Zinc</keyword>
<name>A0A7R9PTD1_9ACAR</name>
<dbReference type="GO" id="GO:0004879">
    <property type="term" value="F:nuclear receptor activity"/>
    <property type="evidence" value="ECO:0007669"/>
    <property type="project" value="TreeGrafter"/>
</dbReference>
<evidence type="ECO:0000256" key="2">
    <source>
        <dbReference type="ARBA" id="ARBA00022771"/>
    </source>
</evidence>
<evidence type="ECO:0000256" key="5">
    <source>
        <dbReference type="ARBA" id="ARBA00023125"/>
    </source>
</evidence>
<accession>A0A7R9PTD1</accession>
<protein>
    <recommendedName>
        <fullName evidence="9">Nuclear receptor domain-containing protein</fullName>
    </recommendedName>
</protein>
<dbReference type="Gene3D" id="1.10.565.10">
    <property type="entry name" value="Retinoid X Receptor"/>
    <property type="match status" value="1"/>
</dbReference>
<dbReference type="OrthoDB" id="6352325at2759"/>
<evidence type="ECO:0000259" key="9">
    <source>
        <dbReference type="PROSITE" id="PS51030"/>
    </source>
</evidence>
<dbReference type="Pfam" id="PF00105">
    <property type="entry name" value="zf-C4"/>
    <property type="match status" value="1"/>
</dbReference>
<dbReference type="InterPro" id="IPR050234">
    <property type="entry name" value="Nuclear_hormone_rcpt_NR1"/>
</dbReference>
<dbReference type="InterPro" id="IPR013088">
    <property type="entry name" value="Znf_NHR/GATA"/>
</dbReference>
<dbReference type="GO" id="GO:0000978">
    <property type="term" value="F:RNA polymerase II cis-regulatory region sequence-specific DNA binding"/>
    <property type="evidence" value="ECO:0007669"/>
    <property type="project" value="TreeGrafter"/>
</dbReference>
<dbReference type="SMART" id="SM00399">
    <property type="entry name" value="ZnF_C4"/>
    <property type="match status" value="1"/>
</dbReference>
<evidence type="ECO:0000256" key="6">
    <source>
        <dbReference type="ARBA" id="ARBA00023163"/>
    </source>
</evidence>
<dbReference type="PANTHER" id="PTHR24082">
    <property type="entry name" value="NUCLEAR HORMONE RECEPTOR"/>
    <property type="match status" value="1"/>
</dbReference>
<dbReference type="GO" id="GO:0030154">
    <property type="term" value="P:cell differentiation"/>
    <property type="evidence" value="ECO:0007669"/>
    <property type="project" value="TreeGrafter"/>
</dbReference>
<dbReference type="GO" id="GO:0045944">
    <property type="term" value="P:positive regulation of transcription by RNA polymerase II"/>
    <property type="evidence" value="ECO:0007669"/>
    <property type="project" value="TreeGrafter"/>
</dbReference>
<dbReference type="PROSITE" id="PS51030">
    <property type="entry name" value="NUCLEAR_REC_DBD_2"/>
    <property type="match status" value="1"/>
</dbReference>
<keyword evidence="6" id="KW-0804">Transcription</keyword>
<evidence type="ECO:0000256" key="4">
    <source>
        <dbReference type="ARBA" id="ARBA00023015"/>
    </source>
</evidence>
<sequence length="237" mass="28408">MLRYNFDVITCDSCRVFFRRNINKNKIRKCRFDGNCIIDMKTRKRCTSCRMKKCIKMGMKRLMERDVKALLALIKYGCLEIVLLRYSIFYDNNTDYWTCARTLDTEKVCGFKLSAMRHEKRDLYCFYQDYFHKVNTVLNHNSIILDLLTAILLFDPNRPNLIHRDVVKAEQQLYIYLLQRYLHLKYDSKTQSKLSQLMNILMDLQNICNIEMKNAYELYLDSYGPILQEILFDVTTN</sequence>
<gene>
    <name evidence="10" type="ORF">OSB1V03_LOCUS80</name>
</gene>
<dbReference type="Proteomes" id="UP000759131">
    <property type="component" value="Unassembled WGS sequence"/>
</dbReference>
<dbReference type="GO" id="GO:0008270">
    <property type="term" value="F:zinc ion binding"/>
    <property type="evidence" value="ECO:0007669"/>
    <property type="project" value="UniProtKB-KW"/>
</dbReference>